<dbReference type="Gene3D" id="3.30.70.1560">
    <property type="entry name" value="Alpha-L RNA-binding motif"/>
    <property type="match status" value="1"/>
</dbReference>
<dbReference type="NCBIfam" id="NF007976">
    <property type="entry name" value="PRK10700.1"/>
    <property type="match status" value="1"/>
</dbReference>
<feature type="compositionally biased region" description="Gly residues" evidence="6">
    <location>
        <begin position="335"/>
        <end position="348"/>
    </location>
</feature>
<dbReference type="PROSITE" id="PS01149">
    <property type="entry name" value="PSI_RSU"/>
    <property type="match status" value="1"/>
</dbReference>
<proteinExistence type="inferred from homology"/>
<dbReference type="NCBIfam" id="TIGR00093">
    <property type="entry name" value="pseudouridine synthase"/>
    <property type="match status" value="1"/>
</dbReference>
<keyword evidence="2 4" id="KW-0694">RNA-binding</keyword>
<dbReference type="SUPFAM" id="SSF55174">
    <property type="entry name" value="Alpha-L RNA-binding motif"/>
    <property type="match status" value="1"/>
</dbReference>
<reference evidence="8 9" key="1">
    <citation type="submission" date="2024-04" db="EMBL/GenBank/DDBJ databases">
        <authorList>
            <person name="Abashina T."/>
            <person name="Shaikin A."/>
        </authorList>
    </citation>
    <scope>NUCLEOTIDE SEQUENCE [LARGE SCALE GENOMIC DNA]</scope>
    <source>
        <strain evidence="8 9">AAFK</strain>
    </source>
</reference>
<organism evidence="8 9">
    <name type="scientific">Thermithiobacillus plumbiphilus</name>
    <dbReference type="NCBI Taxonomy" id="1729899"/>
    <lineage>
        <taxon>Bacteria</taxon>
        <taxon>Pseudomonadati</taxon>
        <taxon>Pseudomonadota</taxon>
        <taxon>Acidithiobacillia</taxon>
        <taxon>Acidithiobacillales</taxon>
        <taxon>Thermithiobacillaceae</taxon>
        <taxon>Thermithiobacillus</taxon>
    </lineage>
</organism>
<evidence type="ECO:0000256" key="3">
    <source>
        <dbReference type="ARBA" id="ARBA00023235"/>
    </source>
</evidence>
<keyword evidence="9" id="KW-1185">Reference proteome</keyword>
<evidence type="ECO:0000256" key="6">
    <source>
        <dbReference type="SAM" id="MobiDB-lite"/>
    </source>
</evidence>
<dbReference type="Gene3D" id="3.30.70.580">
    <property type="entry name" value="Pseudouridine synthase I, catalytic domain, N-terminal subdomain"/>
    <property type="match status" value="1"/>
</dbReference>
<evidence type="ECO:0000259" key="7">
    <source>
        <dbReference type="SMART" id="SM00363"/>
    </source>
</evidence>
<dbReference type="SUPFAM" id="SSF55120">
    <property type="entry name" value="Pseudouridine synthase"/>
    <property type="match status" value="1"/>
</dbReference>
<feature type="compositionally biased region" description="Low complexity" evidence="6">
    <location>
        <begin position="273"/>
        <end position="289"/>
    </location>
</feature>
<comment type="similarity">
    <text evidence="1 5">Belongs to the pseudouridine synthase RsuA family.</text>
</comment>
<evidence type="ECO:0000313" key="8">
    <source>
        <dbReference type="EMBL" id="MEK8088314.1"/>
    </source>
</evidence>
<dbReference type="PROSITE" id="PS50889">
    <property type="entry name" value="S4"/>
    <property type="match status" value="1"/>
</dbReference>
<evidence type="ECO:0000256" key="4">
    <source>
        <dbReference type="PROSITE-ProRule" id="PRU00182"/>
    </source>
</evidence>
<dbReference type="InterPro" id="IPR000748">
    <property type="entry name" value="PsdUridine_synth_RsuA/RluB/E/F"/>
</dbReference>
<dbReference type="Proteomes" id="UP001446205">
    <property type="component" value="Unassembled WGS sequence"/>
</dbReference>
<evidence type="ECO:0000256" key="2">
    <source>
        <dbReference type="ARBA" id="ARBA00022884"/>
    </source>
</evidence>
<gene>
    <name evidence="8" type="primary">rluB</name>
    <name evidence="8" type="ORF">WOB96_00915</name>
</gene>
<protein>
    <recommendedName>
        <fullName evidence="5">Pseudouridine synthase</fullName>
        <ecNumber evidence="5">5.4.99.-</ecNumber>
    </recommendedName>
</protein>
<dbReference type="SMART" id="SM00363">
    <property type="entry name" value="S4"/>
    <property type="match status" value="1"/>
</dbReference>
<dbReference type="InterPro" id="IPR042092">
    <property type="entry name" value="PsdUridine_s_RsuA/RluB/E/F_cat"/>
</dbReference>
<dbReference type="RefSeq" id="WP_341369380.1">
    <property type="nucleotide sequence ID" value="NZ_JBBPCO010000001.1"/>
</dbReference>
<dbReference type="Pfam" id="PF00849">
    <property type="entry name" value="PseudoU_synth_2"/>
    <property type="match status" value="1"/>
</dbReference>
<keyword evidence="3 5" id="KW-0413">Isomerase</keyword>
<dbReference type="EC" id="5.4.99.-" evidence="5"/>
<dbReference type="PANTHER" id="PTHR47683:SF3">
    <property type="entry name" value="RIBOSOMAL LARGE SUBUNIT PSEUDOURIDINE SYNTHASE B"/>
    <property type="match status" value="1"/>
</dbReference>
<dbReference type="InterPro" id="IPR018496">
    <property type="entry name" value="PsdUridine_synth_RsuA/RluB_CS"/>
</dbReference>
<dbReference type="Gene3D" id="3.10.290.10">
    <property type="entry name" value="RNA-binding S4 domain"/>
    <property type="match status" value="1"/>
</dbReference>
<comment type="caution">
    <text evidence="8">The sequence shown here is derived from an EMBL/GenBank/DDBJ whole genome shotgun (WGS) entry which is preliminary data.</text>
</comment>
<dbReference type="EMBL" id="JBBPCO010000001">
    <property type="protein sequence ID" value="MEK8088314.1"/>
    <property type="molecule type" value="Genomic_DNA"/>
</dbReference>
<dbReference type="InterPro" id="IPR050343">
    <property type="entry name" value="RsuA_PseudoU_synthase"/>
</dbReference>
<evidence type="ECO:0000256" key="1">
    <source>
        <dbReference type="ARBA" id="ARBA00008348"/>
    </source>
</evidence>
<dbReference type="InterPro" id="IPR002942">
    <property type="entry name" value="S4_RNA-bd"/>
</dbReference>
<dbReference type="CDD" id="cd02556">
    <property type="entry name" value="PseudoU_synth_RluB"/>
    <property type="match status" value="1"/>
</dbReference>
<sequence length="348" mass="39043">MENEKLQKVLARIGVGSRREMETWISAGRVQVNNEVAKLGDRIGPFDDISIDGEPIPEWRRQGPRRRVIRYHKPVAELTTRKDPEGRATVFDKLPRLRQGRWIAVGRLDINTMGLLLLTTDGELANALMHPRQQIEREYAVRVLGQPTDENLQQLREGVMLEDGMAHFDSIEFEGGEGANSWYRVVLKEGRNREVRRMWESVGLTVSRLIRVRYGPIGLPRSLRPGRWEDLEPEELALLLEAAGLPPEVEAQPEPKPAPRPGRGVLFRRHRNAAAAQGRGEGQRGANARTGSERERPVLSLRADAKASQPARRDERGSGNNQARRPDAGRPRQPGGRGNAGPGRRGRS</sequence>
<dbReference type="Pfam" id="PF01479">
    <property type="entry name" value="S4"/>
    <property type="match status" value="1"/>
</dbReference>
<accession>A0ABU9D427</accession>
<dbReference type="InterPro" id="IPR020094">
    <property type="entry name" value="TruA/RsuA/RluB/E/F_N"/>
</dbReference>
<dbReference type="GO" id="GO:0160139">
    <property type="term" value="F:23S rRNA pseudouridine(2605) synthase activity"/>
    <property type="evidence" value="ECO:0007669"/>
    <property type="project" value="UniProtKB-EC"/>
</dbReference>
<evidence type="ECO:0000313" key="9">
    <source>
        <dbReference type="Proteomes" id="UP001446205"/>
    </source>
</evidence>
<name>A0ABU9D427_9PROT</name>
<feature type="domain" description="RNA-binding S4" evidence="7">
    <location>
        <begin position="4"/>
        <end position="64"/>
    </location>
</feature>
<dbReference type="InterPro" id="IPR006145">
    <property type="entry name" value="PsdUridine_synth_RsuA/RluA"/>
</dbReference>
<dbReference type="InterPro" id="IPR020103">
    <property type="entry name" value="PsdUridine_synth_cat_dom_sf"/>
</dbReference>
<dbReference type="CDD" id="cd00165">
    <property type="entry name" value="S4"/>
    <property type="match status" value="1"/>
</dbReference>
<feature type="region of interest" description="Disordered" evidence="6">
    <location>
        <begin position="273"/>
        <end position="348"/>
    </location>
</feature>
<evidence type="ECO:0000256" key="5">
    <source>
        <dbReference type="RuleBase" id="RU003887"/>
    </source>
</evidence>
<dbReference type="InterPro" id="IPR036986">
    <property type="entry name" value="S4_RNA-bd_sf"/>
</dbReference>
<dbReference type="PANTHER" id="PTHR47683">
    <property type="entry name" value="PSEUDOURIDINE SYNTHASE FAMILY PROTEIN-RELATED"/>
    <property type="match status" value="1"/>
</dbReference>